<keyword evidence="1" id="KW-0732">Signal</keyword>
<dbReference type="AlphaFoldDB" id="A0A0B7NML5"/>
<dbReference type="EMBL" id="LN733872">
    <property type="protein sequence ID" value="CEP18642.1"/>
    <property type="molecule type" value="Genomic_DNA"/>
</dbReference>
<dbReference type="OrthoDB" id="2275968at2759"/>
<evidence type="ECO:0000313" key="3">
    <source>
        <dbReference type="Proteomes" id="UP000054107"/>
    </source>
</evidence>
<protein>
    <recommendedName>
        <fullName evidence="4">GOLD domain-containing protein</fullName>
    </recommendedName>
</protein>
<sequence length="157" mass="17726">MKFSLVSAFFIGLAALVVADDGPHYFFAPGDNAEFYTNGQIDFTTNGITNDADETIIAKLFNAADDSLIKQIGSYTGETIVRPDDKDPWSFTWVVDVDPGTYYVRLYEQDADGQIDDDDEWDNEIISYDFRVVSPPSKRKRSLRHSQRAQALRKANL</sequence>
<dbReference type="Proteomes" id="UP000054107">
    <property type="component" value="Unassembled WGS sequence"/>
</dbReference>
<evidence type="ECO:0000256" key="1">
    <source>
        <dbReference type="SAM" id="SignalP"/>
    </source>
</evidence>
<proteinExistence type="predicted"/>
<accession>A0A0B7NML5</accession>
<feature type="chain" id="PRO_5002121539" description="GOLD domain-containing protein" evidence="1">
    <location>
        <begin position="20"/>
        <end position="157"/>
    </location>
</feature>
<evidence type="ECO:0000313" key="2">
    <source>
        <dbReference type="EMBL" id="CEP18642.1"/>
    </source>
</evidence>
<name>A0A0B7NML5_9FUNG</name>
<evidence type="ECO:0008006" key="4">
    <source>
        <dbReference type="Google" id="ProtNLM"/>
    </source>
</evidence>
<reference evidence="2 3" key="1">
    <citation type="submission" date="2014-09" db="EMBL/GenBank/DDBJ databases">
        <authorList>
            <person name="Ellenberger Sabrina"/>
        </authorList>
    </citation>
    <scope>NUCLEOTIDE SEQUENCE [LARGE SCALE GENOMIC DNA]</scope>
    <source>
        <strain evidence="2 3">CBS 412.66</strain>
    </source>
</reference>
<feature type="signal peptide" evidence="1">
    <location>
        <begin position="1"/>
        <end position="19"/>
    </location>
</feature>
<dbReference type="STRING" id="35722.A0A0B7NML5"/>
<gene>
    <name evidence="2" type="primary">PARPA_12948.1 scaffold 45652</name>
</gene>
<keyword evidence="3" id="KW-1185">Reference proteome</keyword>
<organism evidence="2 3">
    <name type="scientific">Parasitella parasitica</name>
    <dbReference type="NCBI Taxonomy" id="35722"/>
    <lineage>
        <taxon>Eukaryota</taxon>
        <taxon>Fungi</taxon>
        <taxon>Fungi incertae sedis</taxon>
        <taxon>Mucoromycota</taxon>
        <taxon>Mucoromycotina</taxon>
        <taxon>Mucoromycetes</taxon>
        <taxon>Mucorales</taxon>
        <taxon>Mucorineae</taxon>
        <taxon>Mucoraceae</taxon>
        <taxon>Parasitella</taxon>
    </lineage>
</organism>